<organism evidence="2 3">
    <name type="scientific">Bradyrhizobium oligotrophicum S58</name>
    <dbReference type="NCBI Taxonomy" id="1245469"/>
    <lineage>
        <taxon>Bacteria</taxon>
        <taxon>Pseudomonadati</taxon>
        <taxon>Pseudomonadota</taxon>
        <taxon>Alphaproteobacteria</taxon>
        <taxon>Hyphomicrobiales</taxon>
        <taxon>Nitrobacteraceae</taxon>
        <taxon>Bradyrhizobium</taxon>
    </lineage>
</organism>
<dbReference type="GeneID" id="301820629"/>
<dbReference type="RefSeq" id="WP_015670001.1">
    <property type="nucleotide sequence ID" value="NC_020453.1"/>
</dbReference>
<dbReference type="InterPro" id="IPR029058">
    <property type="entry name" value="AB_hydrolase_fold"/>
</dbReference>
<dbReference type="PANTHER" id="PTHR13136:SF11">
    <property type="entry name" value="TESTIS-EXPRESSED PROTEIN 30"/>
    <property type="match status" value="1"/>
</dbReference>
<dbReference type="eggNOG" id="COG3571">
    <property type="taxonomic scope" value="Bacteria"/>
</dbReference>
<dbReference type="STRING" id="1245469.S58_69610"/>
<dbReference type="ESTHER" id="9brad-m4zgf0">
    <property type="family name" value="NLS3-Tex30"/>
</dbReference>
<dbReference type="PANTHER" id="PTHR13136">
    <property type="entry name" value="TESTIS DEVELOPMENT PROTEIN PRTD"/>
    <property type="match status" value="1"/>
</dbReference>
<accession>M4ZGF0</accession>
<reference evidence="2 3" key="1">
    <citation type="journal article" date="2013" name="Appl. Environ. Microbiol.">
        <title>Genome analysis suggests that the soil oligotrophic bacterium Agromonas oligotrophica (Bradyrhizobium oligotrophicum) is a nitrogen-fixing symbiont of Aeschynomene indica.</title>
        <authorList>
            <person name="Okubo T."/>
            <person name="Fukushima S."/>
            <person name="Itakura M."/>
            <person name="Oshima K."/>
            <person name="Longtonglang A."/>
            <person name="Teaumroong N."/>
            <person name="Mitsui H."/>
            <person name="Hattori M."/>
            <person name="Hattori R."/>
            <person name="Hattori T."/>
            <person name="Minamisawa K."/>
        </authorList>
    </citation>
    <scope>NUCLEOTIDE SEQUENCE [LARGE SCALE GENOMIC DNA]</scope>
    <source>
        <strain evidence="2 3">S58</strain>
    </source>
</reference>
<proteinExistence type="predicted"/>
<evidence type="ECO:0000259" key="1">
    <source>
        <dbReference type="Pfam" id="PF20408"/>
    </source>
</evidence>
<dbReference type="Pfam" id="PF20408">
    <property type="entry name" value="Abhydrolase_11"/>
    <property type="match status" value="1"/>
</dbReference>
<dbReference type="PATRIC" id="fig|1245469.3.peg.7117"/>
<dbReference type="InterPro" id="IPR026555">
    <property type="entry name" value="NSL3/Tex30"/>
</dbReference>
<dbReference type="EMBL" id="AP012603">
    <property type="protein sequence ID" value="BAM92927.1"/>
    <property type="molecule type" value="Genomic_DNA"/>
</dbReference>
<dbReference type="Gene3D" id="3.40.50.1820">
    <property type="entry name" value="alpha/beta hydrolase"/>
    <property type="match status" value="1"/>
</dbReference>
<dbReference type="HOGENOM" id="CLU_072792_1_1_5"/>
<sequence>MTEHQLRSLSIAIDGAGAVSALLIVPPQARACFVFAHGAGAGMTHAFMNHAAEALARRGIATLRFQFPYMEKGSKRPDPPALAQAAVRAAVAEAARLCPGLPLIAGGKSFGARMTSQAQSTAPLPGVVGLAFLGFPLHPAGKPSVARAEHLDAIRLPMLFLQGTRDKLAELELLEPVVQRLGRIATLHLIAQADHAFHVPARSGRNDQAVMDELTKAFASWVDALT</sequence>
<keyword evidence="3" id="KW-1185">Reference proteome</keyword>
<dbReference type="InterPro" id="IPR046879">
    <property type="entry name" value="KANL3/Tex30_Abhydrolase"/>
</dbReference>
<name>M4ZGF0_9BRAD</name>
<gene>
    <name evidence="2" type="ORF">S58_69610</name>
</gene>
<evidence type="ECO:0000313" key="2">
    <source>
        <dbReference type="EMBL" id="BAM92927.1"/>
    </source>
</evidence>
<feature type="domain" description="KANL3/Tex30 alpha/beta hydrolase-like" evidence="1">
    <location>
        <begin position="30"/>
        <end position="222"/>
    </location>
</feature>
<dbReference type="KEGG" id="aol:S58_69610"/>
<dbReference type="SUPFAM" id="SSF53474">
    <property type="entry name" value="alpha/beta-Hydrolases"/>
    <property type="match status" value="1"/>
</dbReference>
<evidence type="ECO:0000313" key="3">
    <source>
        <dbReference type="Proteomes" id="UP000011841"/>
    </source>
</evidence>
<dbReference type="OrthoDB" id="652634at2"/>
<dbReference type="Proteomes" id="UP000011841">
    <property type="component" value="Chromosome"/>
</dbReference>
<protein>
    <recommendedName>
        <fullName evidence="1">KANL3/Tex30 alpha/beta hydrolase-like domain-containing protein</fullName>
    </recommendedName>
</protein>
<dbReference type="AlphaFoldDB" id="M4ZGF0"/>